<comment type="pathway">
    <text evidence="1">Protein modification; protein ubiquitination.</text>
</comment>
<dbReference type="Gene3D" id="3.40.50.720">
    <property type="entry name" value="NAD(P)-binding Rossmann-like Domain"/>
    <property type="match status" value="1"/>
</dbReference>
<evidence type="ECO:0000256" key="2">
    <source>
        <dbReference type="ARBA" id="ARBA00005673"/>
    </source>
</evidence>
<dbReference type="SUPFAM" id="SSF69572">
    <property type="entry name" value="Activating enzymes of the ubiquitin-like proteins"/>
    <property type="match status" value="2"/>
</dbReference>
<dbReference type="EMBL" id="DS113317">
    <property type="protein sequence ID" value="EAY11536.1"/>
    <property type="molecule type" value="Genomic_DNA"/>
</dbReference>
<dbReference type="FunCoup" id="A2E718">
    <property type="interactions" value="1021"/>
</dbReference>
<dbReference type="GO" id="GO:0005737">
    <property type="term" value="C:cytoplasm"/>
    <property type="evidence" value="ECO:0000318"/>
    <property type="project" value="GO_Central"/>
</dbReference>
<dbReference type="STRING" id="5722.A2E718"/>
<dbReference type="GO" id="GO:0004839">
    <property type="term" value="F:ubiquitin activating enzyme activity"/>
    <property type="evidence" value="ECO:0000318"/>
    <property type="project" value="GO_Central"/>
</dbReference>
<dbReference type="FunFam" id="3.50.50.80:FF:000001">
    <property type="entry name" value="ubiquitin-like modifier-activating enzyme 1"/>
    <property type="match status" value="1"/>
</dbReference>
<dbReference type="SMART" id="SM00985">
    <property type="entry name" value="UBA_e1_C"/>
    <property type="match status" value="1"/>
</dbReference>
<name>A2E718_TRIV3</name>
<dbReference type="AlphaFoldDB" id="A2E718"/>
<dbReference type="Gene3D" id="3.10.290.60">
    <property type="entry name" value="Ubiquitin-activating enzyme E1, UFD domain"/>
    <property type="match status" value="1"/>
</dbReference>
<dbReference type="PRINTS" id="PR01849">
    <property type="entry name" value="UBIQUITINACT"/>
</dbReference>
<dbReference type="Proteomes" id="UP000001542">
    <property type="component" value="Unassembled WGS sequence"/>
</dbReference>
<dbReference type="PANTHER" id="PTHR10953">
    <property type="entry name" value="UBIQUITIN-ACTIVATING ENZYME E1"/>
    <property type="match status" value="1"/>
</dbReference>
<dbReference type="InterPro" id="IPR019572">
    <property type="entry name" value="UBA_E1_SCCH"/>
</dbReference>
<dbReference type="KEGG" id="tva:4769490"/>
<dbReference type="GO" id="GO:0016567">
    <property type="term" value="P:protein ubiquitination"/>
    <property type="evidence" value="ECO:0000318"/>
    <property type="project" value="GO_Central"/>
</dbReference>
<evidence type="ECO:0000256" key="1">
    <source>
        <dbReference type="ARBA" id="ARBA00004906"/>
    </source>
</evidence>
<keyword evidence="3" id="KW-0436">Ligase</keyword>
<dbReference type="FunFam" id="2.40.30.180:FF:000002">
    <property type="entry name" value="Ubiquitin-activating enzyme E1 2"/>
    <property type="match status" value="1"/>
</dbReference>
<keyword evidence="6" id="KW-1185">Reference proteome</keyword>
<sequence>MTEEVDTNLYSRQIYALGLEAIKKMSHASVLIAGMGGLGVEIAKNIILMGVKNVTIQDTKNTTLEDIASQFYLTESDIGKNRAESSFKKLAELNQHVSVSLATCELTNDFISKFDTIVLTDLYPFSKLLEISDFCHQKNIKLIITQVSGLFGYVFNDFGEKFYVSEPKDEIPERFLIENITQDKDGIVTTSDYTRHGLYEGDTVKFEEVEGMEEVNDKLFTVKPINPYKFSIGDTSGFHPYKNTGSGGYCCQVNLPITMDFPSLRDSLKAPEVNLTDLVFFGRENEVISCFIALSKYIDESKEGPIDTAKFTELAKKVANEYHFCEEISNDVLSTFTYQAKTVITPMCAVFGGIVGQEVFKSISSKFTPIKSYYAISYIESTVKDVKYEPLNDRFDTYRKIFGNSLQDKMMNLKYFMIGAGALGCEILKNWAMMGVFSGQNGHLTITDMDTIELSNLSRQLLFRDRDIGHLKSLTAAEAVKQMSPKMKITAQSNKLTEETRNIYNDEFYESLDGVCNALDNVKTRQYSDDLCVYYNKPLLESGTLGSKANAQIIIPGMTQSYTDTADAEEKSIPQCTLHNFPSEINHCCEWARDIFGGWMEHNPETINKFIKDPKKFIEEQKLIGLEELENNLQKVTKLIKNRPKNFKQCLEKGLKKYQELFVWRINKILKDFPVDSLDENGQPFWRGSKRAPSPLSFNIESENDYLFVTSFAKIFARINSVEIPKTEAEIKEILKTIPVPEKRVKCCFEGSIPLDDLINLSERYAKEQNMVKPESFEKDDDSNSHIDFISAAANLRATNYRIKNESKLEIKRIAGKIIPAIATTTAMICGFVCLEMYKVHSRENRKIEDFRSMFINLSTNHYAGAFPADATKSKLPNGMEITKWNKFKIENMTIENFINYCQEKFGLHVTMINVHNKTLYFEPIQKKYNKIILQKLKKQGKDPELEYQTQLKEQNAIKAMTLIDAIKSIAINGEFEEHMKYVLVSIASKDVDISPDFILKVK</sequence>
<dbReference type="InterPro" id="IPR018965">
    <property type="entry name" value="Ub-activating_enz_E1_C"/>
</dbReference>
<dbReference type="VEuPathDB" id="TrichDB:TVAGG3_0982630"/>
<dbReference type="Pfam" id="PF00899">
    <property type="entry name" value="ThiF"/>
    <property type="match status" value="2"/>
</dbReference>
<dbReference type="SMR" id="A2E718"/>
<dbReference type="InterPro" id="IPR045886">
    <property type="entry name" value="ThiF/MoeB/HesA"/>
</dbReference>
<proteinExistence type="inferred from homology"/>
<dbReference type="PANTHER" id="PTHR10953:SF4">
    <property type="entry name" value="UBIQUITIN-ACTIVATING ENZYME E1 C-TERMINAL DOMAIN-CONTAINING PROTEIN"/>
    <property type="match status" value="1"/>
</dbReference>
<feature type="domain" description="Ubiquitin-activating enzyme E1 C-terminal" evidence="4">
    <location>
        <begin position="851"/>
        <end position="947"/>
    </location>
</feature>
<dbReference type="InterPro" id="IPR000011">
    <property type="entry name" value="UBQ/SUMO-activ_enz_E1-like"/>
</dbReference>
<dbReference type="InterPro" id="IPR035985">
    <property type="entry name" value="Ubiquitin-activating_enz"/>
</dbReference>
<evidence type="ECO:0000256" key="3">
    <source>
        <dbReference type="ARBA" id="ARBA00022598"/>
    </source>
</evidence>
<reference evidence="5" key="2">
    <citation type="journal article" date="2007" name="Science">
        <title>Draft genome sequence of the sexually transmitted pathogen Trichomonas vaginalis.</title>
        <authorList>
            <person name="Carlton J.M."/>
            <person name="Hirt R.P."/>
            <person name="Silva J.C."/>
            <person name="Delcher A.L."/>
            <person name="Schatz M."/>
            <person name="Zhao Q."/>
            <person name="Wortman J.R."/>
            <person name="Bidwell S.L."/>
            <person name="Alsmark U.C.M."/>
            <person name="Besteiro S."/>
            <person name="Sicheritz-Ponten T."/>
            <person name="Noel C.J."/>
            <person name="Dacks J.B."/>
            <person name="Foster P.G."/>
            <person name="Simillion C."/>
            <person name="Van de Peer Y."/>
            <person name="Miranda-Saavedra D."/>
            <person name="Barton G.J."/>
            <person name="Westrop G.D."/>
            <person name="Mueller S."/>
            <person name="Dessi D."/>
            <person name="Fiori P.L."/>
            <person name="Ren Q."/>
            <person name="Paulsen I."/>
            <person name="Zhang H."/>
            <person name="Bastida-Corcuera F.D."/>
            <person name="Simoes-Barbosa A."/>
            <person name="Brown M.T."/>
            <person name="Hayes R.D."/>
            <person name="Mukherjee M."/>
            <person name="Okumura C.Y."/>
            <person name="Schneider R."/>
            <person name="Smith A.J."/>
            <person name="Vanacova S."/>
            <person name="Villalvazo M."/>
            <person name="Haas B.J."/>
            <person name="Pertea M."/>
            <person name="Feldblyum T.V."/>
            <person name="Utterback T.R."/>
            <person name="Shu C.L."/>
            <person name="Osoegawa K."/>
            <person name="de Jong P.J."/>
            <person name="Hrdy I."/>
            <person name="Horvathova L."/>
            <person name="Zubacova Z."/>
            <person name="Dolezal P."/>
            <person name="Malik S.B."/>
            <person name="Logsdon J.M. Jr."/>
            <person name="Henze K."/>
            <person name="Gupta A."/>
            <person name="Wang C.C."/>
            <person name="Dunne R.L."/>
            <person name="Upcroft J.A."/>
            <person name="Upcroft P."/>
            <person name="White O."/>
            <person name="Salzberg S.L."/>
            <person name="Tang P."/>
            <person name="Chiu C.-H."/>
            <person name="Lee Y.-S."/>
            <person name="Embley T.M."/>
            <person name="Coombs G.H."/>
            <person name="Mottram J.C."/>
            <person name="Tachezy J."/>
            <person name="Fraser-Liggett C.M."/>
            <person name="Johnson P.J."/>
        </authorList>
    </citation>
    <scope>NUCLEOTIDE SEQUENCE [LARGE SCALE GENOMIC DNA]</scope>
    <source>
        <strain evidence="5">G3</strain>
    </source>
</reference>
<evidence type="ECO:0000313" key="6">
    <source>
        <dbReference type="Proteomes" id="UP000001542"/>
    </source>
</evidence>
<dbReference type="GO" id="GO:0006511">
    <property type="term" value="P:ubiquitin-dependent protein catabolic process"/>
    <property type="evidence" value="ECO:0000318"/>
    <property type="project" value="GO_Central"/>
</dbReference>
<dbReference type="GO" id="GO:0005634">
    <property type="term" value="C:nucleus"/>
    <property type="evidence" value="ECO:0000318"/>
    <property type="project" value="GO_Central"/>
</dbReference>
<dbReference type="VEuPathDB" id="TrichDB:TVAG_006110"/>
<dbReference type="Pfam" id="PF10585">
    <property type="entry name" value="UBA_E1_SCCH"/>
    <property type="match status" value="1"/>
</dbReference>
<dbReference type="Pfam" id="PF09358">
    <property type="entry name" value="E1_UFD"/>
    <property type="match status" value="1"/>
</dbReference>
<dbReference type="InParanoid" id="A2E718"/>
<gene>
    <name evidence="5" type="ORF">TVAG_006110</name>
</gene>
<evidence type="ECO:0000313" key="5">
    <source>
        <dbReference type="EMBL" id="EAY11536.1"/>
    </source>
</evidence>
<dbReference type="OrthoDB" id="10252231at2759"/>
<dbReference type="UniPathway" id="UPA00143"/>
<reference evidence="5" key="1">
    <citation type="submission" date="2006-10" db="EMBL/GenBank/DDBJ databases">
        <authorList>
            <person name="Amadeo P."/>
            <person name="Zhao Q."/>
            <person name="Wortman J."/>
            <person name="Fraser-Liggett C."/>
            <person name="Carlton J."/>
        </authorList>
    </citation>
    <scope>NUCLEOTIDE SEQUENCE</scope>
    <source>
        <strain evidence="5">G3</strain>
    </source>
</reference>
<dbReference type="GO" id="GO:0006974">
    <property type="term" value="P:DNA damage response"/>
    <property type="evidence" value="ECO:0000318"/>
    <property type="project" value="GO_Central"/>
</dbReference>
<dbReference type="OMA" id="FVSPMQT"/>
<dbReference type="NCBIfam" id="TIGR01408">
    <property type="entry name" value="Ube1"/>
    <property type="match status" value="1"/>
</dbReference>
<dbReference type="InterPro" id="IPR042449">
    <property type="entry name" value="Ub-E1_IAD_1"/>
</dbReference>
<dbReference type="InterPro" id="IPR042302">
    <property type="entry name" value="E1_FCCH_sf"/>
</dbReference>
<dbReference type="InterPro" id="IPR000594">
    <property type="entry name" value="ThiF_NAD_FAD-bd"/>
</dbReference>
<dbReference type="RefSeq" id="XP_001323759.1">
    <property type="nucleotide sequence ID" value="XM_001323724.1"/>
</dbReference>
<dbReference type="InterPro" id="IPR042063">
    <property type="entry name" value="Ubi_acti_E1_SCCH"/>
</dbReference>
<organism evidence="5 6">
    <name type="scientific">Trichomonas vaginalis (strain ATCC PRA-98 / G3)</name>
    <dbReference type="NCBI Taxonomy" id="412133"/>
    <lineage>
        <taxon>Eukaryota</taxon>
        <taxon>Metamonada</taxon>
        <taxon>Parabasalia</taxon>
        <taxon>Trichomonadida</taxon>
        <taxon>Trichomonadidae</taxon>
        <taxon>Trichomonas</taxon>
    </lineage>
</organism>
<evidence type="ECO:0000259" key="4">
    <source>
        <dbReference type="SMART" id="SM00985"/>
    </source>
</evidence>
<accession>A2E718</accession>
<dbReference type="InterPro" id="IPR018075">
    <property type="entry name" value="UBQ-activ_enz_E1"/>
</dbReference>
<dbReference type="InterPro" id="IPR038252">
    <property type="entry name" value="UBA_E1_C_sf"/>
</dbReference>
<comment type="similarity">
    <text evidence="2">Belongs to the ubiquitin-activating E1 family.</text>
</comment>
<dbReference type="Gene3D" id="1.10.10.2660">
    <property type="entry name" value="Ubiquitin-activating enzyme E1, SCCH domain"/>
    <property type="match status" value="1"/>
</dbReference>
<dbReference type="Gene3D" id="3.50.50.80">
    <property type="entry name" value="Ubiquitin-activating enzyme E1, inactive adenylation domain, subdomain 1"/>
    <property type="match status" value="1"/>
</dbReference>
<protein>
    <submittedName>
        <fullName evidence="5">Ubiquitin-activating enzyme E1 family protein</fullName>
    </submittedName>
</protein>
<dbReference type="Gene3D" id="3.40.50.12550">
    <property type="entry name" value="Ubiquitin-activating enzyme E1, inactive adenylation domain, subdomain 2"/>
    <property type="match status" value="1"/>
</dbReference>
<dbReference type="Gene3D" id="2.40.30.180">
    <property type="entry name" value="Ubiquitin-activating enzyme E1, FCCH domain"/>
    <property type="match status" value="1"/>
</dbReference>
<dbReference type="eggNOG" id="KOG2012">
    <property type="taxonomic scope" value="Eukaryota"/>
</dbReference>
<dbReference type="FunFam" id="1.10.10.2660:FF:000004">
    <property type="entry name" value="Ubiquitin activating enzyme 1"/>
    <property type="match status" value="1"/>
</dbReference>